<proteinExistence type="predicted"/>
<dbReference type="InterPro" id="IPR011711">
    <property type="entry name" value="GntR_C"/>
</dbReference>
<evidence type="ECO:0000313" key="8">
    <source>
        <dbReference type="Proteomes" id="UP000234881"/>
    </source>
</evidence>
<keyword evidence="3" id="KW-0804">Transcription</keyword>
<reference evidence="7 8" key="1">
    <citation type="submission" date="2018-01" db="EMBL/GenBank/DDBJ databases">
        <title>The draft genome sequence of Cohaesibacter sp. H1304.</title>
        <authorList>
            <person name="Wang N.-N."/>
            <person name="Du Z.-J."/>
        </authorList>
    </citation>
    <scope>NUCLEOTIDE SEQUENCE [LARGE SCALE GENOMIC DNA]</scope>
    <source>
        <strain evidence="7 8">H1304</strain>
    </source>
</reference>
<feature type="coiled-coil region" evidence="4">
    <location>
        <begin position="195"/>
        <end position="222"/>
    </location>
</feature>
<dbReference type="SUPFAM" id="SSF46785">
    <property type="entry name" value="Winged helix' DNA-binding domain"/>
    <property type="match status" value="1"/>
</dbReference>
<dbReference type="InterPro" id="IPR036390">
    <property type="entry name" value="WH_DNA-bd_sf"/>
</dbReference>
<keyword evidence="1" id="KW-0805">Transcription regulation</keyword>
<accession>A0A2N5XLK0</accession>
<dbReference type="PRINTS" id="PR00035">
    <property type="entry name" value="HTHGNTR"/>
</dbReference>
<dbReference type="AlphaFoldDB" id="A0A2N5XLK0"/>
<evidence type="ECO:0000259" key="6">
    <source>
        <dbReference type="PROSITE" id="PS50949"/>
    </source>
</evidence>
<comment type="caution">
    <text evidence="7">The sequence shown here is derived from an EMBL/GenBank/DDBJ whole genome shotgun (WGS) entry which is preliminary data.</text>
</comment>
<dbReference type="PANTHER" id="PTHR43537">
    <property type="entry name" value="TRANSCRIPTIONAL REGULATOR, GNTR FAMILY"/>
    <property type="match status" value="1"/>
</dbReference>
<dbReference type="GO" id="GO:0003700">
    <property type="term" value="F:DNA-binding transcription factor activity"/>
    <property type="evidence" value="ECO:0007669"/>
    <property type="project" value="InterPro"/>
</dbReference>
<evidence type="ECO:0000256" key="3">
    <source>
        <dbReference type="ARBA" id="ARBA00023163"/>
    </source>
</evidence>
<name>A0A2N5XLK0_9HYPH</name>
<dbReference type="Pfam" id="PF07729">
    <property type="entry name" value="FCD"/>
    <property type="match status" value="1"/>
</dbReference>
<dbReference type="RefSeq" id="WP_101535460.1">
    <property type="nucleotide sequence ID" value="NZ_PKUQ01000052.1"/>
</dbReference>
<dbReference type="Proteomes" id="UP000234881">
    <property type="component" value="Unassembled WGS sequence"/>
</dbReference>
<dbReference type="SMART" id="SM00895">
    <property type="entry name" value="FCD"/>
    <property type="match status" value="1"/>
</dbReference>
<gene>
    <name evidence="7" type="ORF">C0081_19740</name>
</gene>
<feature type="region of interest" description="Disordered" evidence="5">
    <location>
        <begin position="250"/>
        <end position="270"/>
    </location>
</feature>
<dbReference type="InterPro" id="IPR036388">
    <property type="entry name" value="WH-like_DNA-bd_sf"/>
</dbReference>
<evidence type="ECO:0000256" key="2">
    <source>
        <dbReference type="ARBA" id="ARBA00023125"/>
    </source>
</evidence>
<dbReference type="Pfam" id="PF00392">
    <property type="entry name" value="GntR"/>
    <property type="match status" value="1"/>
</dbReference>
<dbReference type="InterPro" id="IPR000524">
    <property type="entry name" value="Tscrpt_reg_HTH_GntR"/>
</dbReference>
<feature type="compositionally biased region" description="Polar residues" evidence="5">
    <location>
        <begin position="253"/>
        <end position="270"/>
    </location>
</feature>
<protein>
    <submittedName>
        <fullName evidence="7">FadR family transcriptional regulator</fullName>
    </submittedName>
</protein>
<keyword evidence="4" id="KW-0175">Coiled coil</keyword>
<dbReference type="EMBL" id="PKUQ01000052">
    <property type="protein sequence ID" value="PLW75308.1"/>
    <property type="molecule type" value="Genomic_DNA"/>
</dbReference>
<dbReference type="GO" id="GO:0003677">
    <property type="term" value="F:DNA binding"/>
    <property type="evidence" value="ECO:0007669"/>
    <property type="project" value="UniProtKB-KW"/>
</dbReference>
<evidence type="ECO:0000256" key="1">
    <source>
        <dbReference type="ARBA" id="ARBA00023015"/>
    </source>
</evidence>
<dbReference type="CDD" id="cd07377">
    <property type="entry name" value="WHTH_GntR"/>
    <property type="match status" value="1"/>
</dbReference>
<sequence>MNISTLSPKVGTLRAADNIVAEELARRAFGGELKPNDGLPSETELAAHFEISRASVRSGLKTLETLGIIERQAGRGTKVRDFGEWNFLDPQVSQWIASHAAPNMNILSDVFEFRRTTEPLIASLAAGRANARDLLAMEEAFEVMEANWERRSDCAESSLFTAADIAFHEAIYRATHNLVWAQIVHILRPAILLVIRTSNETAEELRESLERHRQLMESIRMRDPEAAHTAAVRILNQTCRDLGLAEDSGNKEILSNSQAGDKPTISSKKT</sequence>
<dbReference type="PANTHER" id="PTHR43537:SF44">
    <property type="entry name" value="GNTR FAMILY REGULATORY PROTEIN"/>
    <property type="match status" value="1"/>
</dbReference>
<dbReference type="InterPro" id="IPR008920">
    <property type="entry name" value="TF_FadR/GntR_C"/>
</dbReference>
<dbReference type="PROSITE" id="PS50949">
    <property type="entry name" value="HTH_GNTR"/>
    <property type="match status" value="1"/>
</dbReference>
<dbReference type="Gene3D" id="1.20.120.530">
    <property type="entry name" value="GntR ligand-binding domain-like"/>
    <property type="match status" value="1"/>
</dbReference>
<dbReference type="SUPFAM" id="SSF48008">
    <property type="entry name" value="GntR ligand-binding domain-like"/>
    <property type="match status" value="1"/>
</dbReference>
<feature type="domain" description="HTH gntR-type" evidence="6">
    <location>
        <begin position="14"/>
        <end position="82"/>
    </location>
</feature>
<dbReference type="SMART" id="SM00345">
    <property type="entry name" value="HTH_GNTR"/>
    <property type="match status" value="1"/>
</dbReference>
<evidence type="ECO:0000256" key="4">
    <source>
        <dbReference type="SAM" id="Coils"/>
    </source>
</evidence>
<evidence type="ECO:0000313" key="7">
    <source>
        <dbReference type="EMBL" id="PLW75308.1"/>
    </source>
</evidence>
<dbReference type="Gene3D" id="1.10.10.10">
    <property type="entry name" value="Winged helix-like DNA-binding domain superfamily/Winged helix DNA-binding domain"/>
    <property type="match status" value="1"/>
</dbReference>
<evidence type="ECO:0000256" key="5">
    <source>
        <dbReference type="SAM" id="MobiDB-lite"/>
    </source>
</evidence>
<keyword evidence="8" id="KW-1185">Reference proteome</keyword>
<dbReference type="OrthoDB" id="9028214at2"/>
<keyword evidence="2" id="KW-0238">DNA-binding</keyword>
<organism evidence="7 8">
    <name type="scientific">Cohaesibacter celericrescens</name>
    <dbReference type="NCBI Taxonomy" id="2067669"/>
    <lineage>
        <taxon>Bacteria</taxon>
        <taxon>Pseudomonadati</taxon>
        <taxon>Pseudomonadota</taxon>
        <taxon>Alphaproteobacteria</taxon>
        <taxon>Hyphomicrobiales</taxon>
        <taxon>Cohaesibacteraceae</taxon>
    </lineage>
</organism>